<evidence type="ECO:0000259" key="4">
    <source>
        <dbReference type="Pfam" id="PF06958"/>
    </source>
</evidence>
<dbReference type="Gene3D" id="3.10.380.20">
    <property type="entry name" value="Novel toxin 21 (CdiA), C-terminal domain"/>
    <property type="match status" value="1"/>
</dbReference>
<evidence type="ECO:0000256" key="2">
    <source>
        <dbReference type="ARBA" id="ARBA00023022"/>
    </source>
</evidence>
<evidence type="ECO:0000313" key="7">
    <source>
        <dbReference type="Proteomes" id="UP000242515"/>
    </source>
</evidence>
<keyword evidence="1" id="KW-0929">Antimicrobial</keyword>
<evidence type="ECO:0000259" key="5">
    <source>
        <dbReference type="Pfam" id="PF15526"/>
    </source>
</evidence>
<gene>
    <name evidence="6" type="ORF">SAMN05216522_1031</name>
</gene>
<keyword evidence="3" id="KW-0078">Bacteriocin</keyword>
<feature type="domain" description="Novel toxin 21" evidence="5">
    <location>
        <begin position="91"/>
        <end position="156"/>
    </location>
</feature>
<proteinExistence type="predicted"/>
<dbReference type="GO" id="GO:0031640">
    <property type="term" value="P:killing of cells of another organism"/>
    <property type="evidence" value="ECO:0007669"/>
    <property type="project" value="UniProtKB-KW"/>
</dbReference>
<feature type="non-terminal residue" evidence="6">
    <location>
        <position position="1"/>
    </location>
</feature>
<keyword evidence="2" id="KW-0044">Antibiotic</keyword>
<dbReference type="InterPro" id="IPR038181">
    <property type="entry name" value="Ntox21_sf"/>
</dbReference>
<dbReference type="CDD" id="cd20685">
    <property type="entry name" value="CdiA-CT_Ecl_RNase-like"/>
    <property type="match status" value="1"/>
</dbReference>
<evidence type="ECO:0000256" key="3">
    <source>
        <dbReference type="ARBA" id="ARBA00023048"/>
    </source>
</evidence>
<dbReference type="EMBL" id="FOGC01000003">
    <property type="protein sequence ID" value="SEQ42921.1"/>
    <property type="molecule type" value="Genomic_DNA"/>
</dbReference>
<accession>A0A1H9FYK7</accession>
<keyword evidence="7" id="KW-1185">Reference proteome</keyword>
<dbReference type="Proteomes" id="UP000242515">
    <property type="component" value="Unassembled WGS sequence"/>
</dbReference>
<dbReference type="GO" id="GO:0042742">
    <property type="term" value="P:defense response to bacterium"/>
    <property type="evidence" value="ECO:0007669"/>
    <property type="project" value="UniProtKB-KW"/>
</dbReference>
<dbReference type="SUPFAM" id="SSF69369">
    <property type="entry name" value="Cloacin translocation domain"/>
    <property type="match status" value="1"/>
</dbReference>
<reference evidence="7" key="1">
    <citation type="submission" date="2016-10" db="EMBL/GenBank/DDBJ databases">
        <authorList>
            <person name="Varghese N."/>
            <person name="Submissions S."/>
        </authorList>
    </citation>
    <scope>NUCLEOTIDE SEQUENCE [LARGE SCALE GENOMIC DNA]</scope>
    <source>
        <strain evidence="7">8N4</strain>
    </source>
</reference>
<dbReference type="AlphaFoldDB" id="A0A1H9FYK7"/>
<feature type="domain" description="Pyosin/cloacin translocation" evidence="4">
    <location>
        <begin position="2"/>
        <end position="78"/>
    </location>
</feature>
<sequence>TEEEPGITLIWTPDSAGVSVPANTGNPYPVRITNPVVVDPLPEDSSIDATTTPAPEEKNFADYILILPLSDIPPIYVYLSSVLKGKESEEAARKLGYDRRISADKVPFNSHGQPAFFNGKDYITPDVDGHNVSYGWKKFSKKGVRLGTYDIDLKRIKR</sequence>
<dbReference type="STRING" id="988801.SAMN05216522_1031"/>
<evidence type="ECO:0000313" key="6">
    <source>
        <dbReference type="EMBL" id="SEQ42921.1"/>
    </source>
</evidence>
<organism evidence="6 7">
    <name type="scientific">Rosenbergiella nectarea</name>
    <dbReference type="NCBI Taxonomy" id="988801"/>
    <lineage>
        <taxon>Bacteria</taxon>
        <taxon>Pseudomonadati</taxon>
        <taxon>Pseudomonadota</taxon>
        <taxon>Gammaproteobacteria</taxon>
        <taxon>Enterobacterales</taxon>
        <taxon>Erwiniaceae</taxon>
        <taxon>Rosenbergiella</taxon>
    </lineage>
</organism>
<name>A0A1H9FYK7_9GAMM</name>
<dbReference type="Pfam" id="PF06958">
    <property type="entry name" value="Pyocin_S"/>
    <property type="match status" value="1"/>
</dbReference>
<dbReference type="RefSeq" id="WP_230527292.1">
    <property type="nucleotide sequence ID" value="NZ_FOGC01000003.1"/>
</dbReference>
<dbReference type="InterPro" id="IPR028190">
    <property type="entry name" value="Ntox21"/>
</dbReference>
<protein>
    <submittedName>
        <fullName evidence="6">S-type Pyocin</fullName>
    </submittedName>
</protein>
<dbReference type="InterPro" id="IPR036302">
    <property type="entry name" value="Pyosin/cloacin_T_dom_sf"/>
</dbReference>
<dbReference type="InterPro" id="IPR016128">
    <property type="entry name" value="Pyosin/cloacin_T_dom"/>
</dbReference>
<dbReference type="Pfam" id="PF15526">
    <property type="entry name" value="Ntox21"/>
    <property type="match status" value="1"/>
</dbReference>
<evidence type="ECO:0000256" key="1">
    <source>
        <dbReference type="ARBA" id="ARBA00022529"/>
    </source>
</evidence>